<evidence type="ECO:0000256" key="9">
    <source>
        <dbReference type="SAM" id="Phobius"/>
    </source>
</evidence>
<feature type="domain" description="ABC transmembrane type-1" evidence="11">
    <location>
        <begin position="27"/>
        <end position="289"/>
    </location>
</feature>
<feature type="transmembrane region" description="Helical" evidence="9">
    <location>
        <begin position="148"/>
        <end position="173"/>
    </location>
</feature>
<dbReference type="InterPro" id="IPR003439">
    <property type="entry name" value="ABC_transporter-like_ATP-bd"/>
</dbReference>
<feature type="transmembrane region" description="Helical" evidence="9">
    <location>
        <begin position="179"/>
        <end position="199"/>
    </location>
</feature>
<organism evidence="12 13">
    <name type="scientific">Aliiroseovarius sediminilitoris</name>
    <dbReference type="NCBI Taxonomy" id="1173584"/>
    <lineage>
        <taxon>Bacteria</taxon>
        <taxon>Pseudomonadati</taxon>
        <taxon>Pseudomonadota</taxon>
        <taxon>Alphaproteobacteria</taxon>
        <taxon>Rhodobacterales</taxon>
        <taxon>Paracoccaceae</taxon>
        <taxon>Aliiroseovarius</taxon>
    </lineage>
</organism>
<dbReference type="PROSITE" id="PS50929">
    <property type="entry name" value="ABC_TM1F"/>
    <property type="match status" value="1"/>
</dbReference>
<dbReference type="SMART" id="SM00382">
    <property type="entry name" value="AAA"/>
    <property type="match status" value="1"/>
</dbReference>
<dbReference type="AlphaFoldDB" id="A0A1I0N2E1"/>
<dbReference type="GO" id="GO:0005524">
    <property type="term" value="F:ATP binding"/>
    <property type="evidence" value="ECO:0007669"/>
    <property type="project" value="UniProtKB-KW"/>
</dbReference>
<dbReference type="GO" id="GO:0016887">
    <property type="term" value="F:ATP hydrolysis activity"/>
    <property type="evidence" value="ECO:0007669"/>
    <property type="project" value="InterPro"/>
</dbReference>
<evidence type="ECO:0000256" key="1">
    <source>
        <dbReference type="ARBA" id="ARBA00004651"/>
    </source>
</evidence>
<keyword evidence="5" id="KW-0547">Nucleotide-binding</keyword>
<dbReference type="Pfam" id="PF00005">
    <property type="entry name" value="ABC_tran"/>
    <property type="match status" value="1"/>
</dbReference>
<sequence length="600" mass="64840">MKTRTLGKIWSLLTPRERRRGALVFSLALLMAVFEVIGVASVFPFFLALSDPGLVQTNAYLSAAYRWGGFTDHLGFLLVLALITFAFLVSGALIRSAGEYAMTRFVQMRRHSLGTRLIERYLRQPYAFFLNRHTGEMAKNILSEVEQVTMFALAPVLRLTTSVVTLLSMLGFLILMDPIIAFTAIATLGTAYTLIFLAIRHLVTRNSARRVVADEARYTITREALGGIKDIRILGKEDSYIRHFRAPSIEVSRMQAANLVLGQVPKYLVEAIGFGGMLLLCVALLAAAGPNASTAAILPKLGVYAFAGYRMLPSVQGIYRAMVEFRFGAGAVDVLFSDMQALSDVYPDTRAVPPMHLTKALEVTNVSYSHDDATRSLSDVSLTIPAGASFGIVGGTGAGKTTLVDLLLGLLTPQAGQIGVDGTPITTANVKDWQAAIGYVPQSIFLADTSIAENIALGTPRAQIDMQRIVECARMAQLDHFVDTQLPAGYDTAVGESGVRLSGGQRQRIGIARALYHNPDILVFDEATSALDTSTEREVMRAITGLQGQKTIVMIAHRISTVEGCDQIVVLERGCIVAQGSYAQLIAQNDGFRALAGVAA</sequence>
<dbReference type="InterPro" id="IPR003593">
    <property type="entry name" value="AAA+_ATPase"/>
</dbReference>
<dbReference type="Gene3D" id="3.40.50.300">
    <property type="entry name" value="P-loop containing nucleotide triphosphate hydrolases"/>
    <property type="match status" value="1"/>
</dbReference>
<evidence type="ECO:0000313" key="12">
    <source>
        <dbReference type="EMBL" id="SEV94518.1"/>
    </source>
</evidence>
<gene>
    <name evidence="12" type="ORF">SAMN05444851_0477</name>
</gene>
<evidence type="ECO:0000256" key="2">
    <source>
        <dbReference type="ARBA" id="ARBA00022448"/>
    </source>
</evidence>
<evidence type="ECO:0000256" key="6">
    <source>
        <dbReference type="ARBA" id="ARBA00022840"/>
    </source>
</evidence>
<dbReference type="PANTHER" id="PTHR24221:SF654">
    <property type="entry name" value="ATP-BINDING CASSETTE SUB-FAMILY B MEMBER 6"/>
    <property type="match status" value="1"/>
</dbReference>
<evidence type="ECO:0000256" key="3">
    <source>
        <dbReference type="ARBA" id="ARBA00022475"/>
    </source>
</evidence>
<dbReference type="InterPro" id="IPR039421">
    <property type="entry name" value="Type_1_exporter"/>
</dbReference>
<name>A0A1I0N2E1_9RHOB</name>
<evidence type="ECO:0000256" key="4">
    <source>
        <dbReference type="ARBA" id="ARBA00022692"/>
    </source>
</evidence>
<dbReference type="SUPFAM" id="SSF90123">
    <property type="entry name" value="ABC transporter transmembrane region"/>
    <property type="match status" value="1"/>
</dbReference>
<dbReference type="STRING" id="1173584.SAMN05444851_0477"/>
<keyword evidence="13" id="KW-1185">Reference proteome</keyword>
<keyword evidence="2" id="KW-0813">Transport</keyword>
<comment type="subcellular location">
    <subcellularLocation>
        <location evidence="1">Cell membrane</location>
        <topology evidence="1">Multi-pass membrane protein</topology>
    </subcellularLocation>
</comment>
<evidence type="ECO:0000259" key="10">
    <source>
        <dbReference type="PROSITE" id="PS50893"/>
    </source>
</evidence>
<keyword evidence="6" id="KW-0067">ATP-binding</keyword>
<evidence type="ECO:0000259" key="11">
    <source>
        <dbReference type="PROSITE" id="PS50929"/>
    </source>
</evidence>
<dbReference type="GO" id="GO:0005886">
    <property type="term" value="C:plasma membrane"/>
    <property type="evidence" value="ECO:0007669"/>
    <property type="project" value="UniProtKB-SubCell"/>
</dbReference>
<proteinExistence type="predicted"/>
<feature type="transmembrane region" description="Helical" evidence="9">
    <location>
        <begin position="21"/>
        <end position="47"/>
    </location>
</feature>
<dbReference type="EMBL" id="FOJB01000001">
    <property type="protein sequence ID" value="SEV94518.1"/>
    <property type="molecule type" value="Genomic_DNA"/>
</dbReference>
<protein>
    <submittedName>
        <fullName evidence="12">ABC-type bacteriocin/lantibiotic exporter, contains an N-terminal double-glycine peptidase domain</fullName>
    </submittedName>
</protein>
<dbReference type="InterPro" id="IPR011527">
    <property type="entry name" value="ABC1_TM_dom"/>
</dbReference>
<dbReference type="PANTHER" id="PTHR24221">
    <property type="entry name" value="ATP-BINDING CASSETTE SUB-FAMILY B"/>
    <property type="match status" value="1"/>
</dbReference>
<keyword evidence="7 9" id="KW-1133">Transmembrane helix</keyword>
<evidence type="ECO:0000313" key="13">
    <source>
        <dbReference type="Proteomes" id="UP000199650"/>
    </source>
</evidence>
<feature type="transmembrane region" description="Helical" evidence="9">
    <location>
        <begin position="267"/>
        <end position="288"/>
    </location>
</feature>
<accession>A0A1I0N2E1</accession>
<dbReference type="InterPro" id="IPR027417">
    <property type="entry name" value="P-loop_NTPase"/>
</dbReference>
<feature type="domain" description="ABC transporter" evidence="10">
    <location>
        <begin position="361"/>
        <end position="598"/>
    </location>
</feature>
<evidence type="ECO:0000256" key="7">
    <source>
        <dbReference type="ARBA" id="ARBA00022989"/>
    </source>
</evidence>
<dbReference type="GO" id="GO:0140359">
    <property type="term" value="F:ABC-type transporter activity"/>
    <property type="evidence" value="ECO:0007669"/>
    <property type="project" value="InterPro"/>
</dbReference>
<keyword evidence="3" id="KW-1003">Cell membrane</keyword>
<keyword evidence="8 9" id="KW-0472">Membrane</keyword>
<feature type="transmembrane region" description="Helical" evidence="9">
    <location>
        <begin position="74"/>
        <end position="94"/>
    </location>
</feature>
<dbReference type="Pfam" id="PF00664">
    <property type="entry name" value="ABC_membrane"/>
    <property type="match status" value="1"/>
</dbReference>
<dbReference type="InterPro" id="IPR036640">
    <property type="entry name" value="ABC1_TM_sf"/>
</dbReference>
<evidence type="ECO:0000256" key="8">
    <source>
        <dbReference type="ARBA" id="ARBA00023136"/>
    </source>
</evidence>
<dbReference type="SUPFAM" id="SSF52540">
    <property type="entry name" value="P-loop containing nucleoside triphosphate hydrolases"/>
    <property type="match status" value="1"/>
</dbReference>
<dbReference type="Gene3D" id="1.20.1560.10">
    <property type="entry name" value="ABC transporter type 1, transmembrane domain"/>
    <property type="match status" value="1"/>
</dbReference>
<evidence type="ECO:0000256" key="5">
    <source>
        <dbReference type="ARBA" id="ARBA00022741"/>
    </source>
</evidence>
<reference evidence="12 13" key="1">
    <citation type="submission" date="2016-10" db="EMBL/GenBank/DDBJ databases">
        <authorList>
            <person name="de Groot N.N."/>
        </authorList>
    </citation>
    <scope>NUCLEOTIDE SEQUENCE [LARGE SCALE GENOMIC DNA]</scope>
    <source>
        <strain evidence="12 13">DSM 29439</strain>
    </source>
</reference>
<dbReference type="PROSITE" id="PS00211">
    <property type="entry name" value="ABC_TRANSPORTER_1"/>
    <property type="match status" value="1"/>
</dbReference>
<dbReference type="PROSITE" id="PS50893">
    <property type="entry name" value="ABC_TRANSPORTER_2"/>
    <property type="match status" value="1"/>
</dbReference>
<dbReference type="FunFam" id="3.40.50.300:FF:000221">
    <property type="entry name" value="Multidrug ABC transporter ATP-binding protein"/>
    <property type="match status" value="1"/>
</dbReference>
<dbReference type="Proteomes" id="UP000199650">
    <property type="component" value="Unassembled WGS sequence"/>
</dbReference>
<dbReference type="InterPro" id="IPR017871">
    <property type="entry name" value="ABC_transporter-like_CS"/>
</dbReference>
<dbReference type="GO" id="GO:0034040">
    <property type="term" value="F:ATPase-coupled lipid transmembrane transporter activity"/>
    <property type="evidence" value="ECO:0007669"/>
    <property type="project" value="TreeGrafter"/>
</dbReference>
<keyword evidence="4 9" id="KW-0812">Transmembrane</keyword>